<feature type="compositionally biased region" description="Basic and acidic residues" evidence="10">
    <location>
        <begin position="672"/>
        <end position="703"/>
    </location>
</feature>
<feature type="domain" description="SAM-dependent MTase RsmB/NOP-type" evidence="11">
    <location>
        <begin position="285"/>
        <end position="575"/>
    </location>
</feature>
<keyword evidence="8" id="KW-0539">Nucleus</keyword>
<evidence type="ECO:0000256" key="2">
    <source>
        <dbReference type="ARBA" id="ARBA00007494"/>
    </source>
</evidence>
<feature type="region of interest" description="Disordered" evidence="10">
    <location>
        <begin position="1"/>
        <end position="219"/>
    </location>
</feature>
<keyword evidence="5 9" id="KW-0808">Transferase</keyword>
<feature type="binding site" evidence="9">
    <location>
        <begin position="378"/>
        <end position="384"/>
    </location>
    <ligand>
        <name>S-adenosyl-L-methionine</name>
        <dbReference type="ChEBI" id="CHEBI:59789"/>
    </ligand>
</feature>
<evidence type="ECO:0000256" key="8">
    <source>
        <dbReference type="ARBA" id="ARBA00023242"/>
    </source>
</evidence>
<evidence type="ECO:0000256" key="10">
    <source>
        <dbReference type="SAM" id="MobiDB-lite"/>
    </source>
</evidence>
<evidence type="ECO:0000313" key="13">
    <source>
        <dbReference type="Proteomes" id="UP000019335"/>
    </source>
</evidence>
<dbReference type="InterPro" id="IPR023267">
    <property type="entry name" value="RCMT"/>
</dbReference>
<dbReference type="InterPro" id="IPR049560">
    <property type="entry name" value="MeTrfase_RsmB-F_NOP2_cat"/>
</dbReference>
<feature type="compositionally biased region" description="Acidic residues" evidence="10">
    <location>
        <begin position="144"/>
        <end position="191"/>
    </location>
</feature>
<feature type="compositionally biased region" description="Basic and acidic residues" evidence="10">
    <location>
        <begin position="714"/>
        <end position="745"/>
    </location>
</feature>
<keyword evidence="4 9" id="KW-0489">Methyltransferase</keyword>
<feature type="compositionally biased region" description="Basic and acidic residues" evidence="10">
    <location>
        <begin position="599"/>
        <end position="628"/>
    </location>
</feature>
<feature type="compositionally biased region" description="Basic and acidic residues" evidence="10">
    <location>
        <begin position="582"/>
        <end position="592"/>
    </location>
</feature>
<feature type="compositionally biased region" description="Low complexity" evidence="10">
    <location>
        <begin position="16"/>
        <end position="27"/>
    </location>
</feature>
<dbReference type="PANTHER" id="PTHR22807">
    <property type="entry name" value="NOP2 YEAST -RELATED NOL1/NOP2/FMU SUN DOMAIN-CONTAINING"/>
    <property type="match status" value="1"/>
</dbReference>
<keyword evidence="6 9" id="KW-0949">S-adenosyl-L-methionine</keyword>
<dbReference type="InterPro" id="IPR029063">
    <property type="entry name" value="SAM-dependent_MTases_sf"/>
</dbReference>
<dbReference type="PRINTS" id="PR02012">
    <property type="entry name" value="RCMTNOP2"/>
</dbReference>
<feature type="active site" description="Nucleophile" evidence="9">
    <location>
        <position position="503"/>
    </location>
</feature>
<dbReference type="EMBL" id="AZIL01002442">
    <property type="protein sequence ID" value="EWM21577.1"/>
    <property type="molecule type" value="Genomic_DNA"/>
</dbReference>
<feature type="compositionally biased region" description="Acidic residues" evidence="10">
    <location>
        <begin position="198"/>
        <end position="210"/>
    </location>
</feature>
<evidence type="ECO:0000313" key="12">
    <source>
        <dbReference type="EMBL" id="EWM21577.1"/>
    </source>
</evidence>
<dbReference type="PANTHER" id="PTHR22807:SF30">
    <property type="entry name" value="28S RRNA (CYTOSINE(4447)-C(5))-METHYLTRANSFERASE-RELATED"/>
    <property type="match status" value="1"/>
</dbReference>
<feature type="binding site" evidence="9">
    <location>
        <position position="429"/>
    </location>
    <ligand>
        <name>S-adenosyl-L-methionine</name>
        <dbReference type="ChEBI" id="CHEBI:59789"/>
    </ligand>
</feature>
<evidence type="ECO:0000256" key="6">
    <source>
        <dbReference type="ARBA" id="ARBA00022691"/>
    </source>
</evidence>
<evidence type="ECO:0000259" key="11">
    <source>
        <dbReference type="PROSITE" id="PS51686"/>
    </source>
</evidence>
<evidence type="ECO:0000256" key="9">
    <source>
        <dbReference type="PROSITE-ProRule" id="PRU01023"/>
    </source>
</evidence>
<dbReference type="GO" id="GO:0000470">
    <property type="term" value="P:maturation of LSU-rRNA"/>
    <property type="evidence" value="ECO:0007669"/>
    <property type="project" value="TreeGrafter"/>
</dbReference>
<dbReference type="AlphaFoldDB" id="W7T4V8"/>
<dbReference type="GO" id="GO:0003723">
    <property type="term" value="F:RNA binding"/>
    <property type="evidence" value="ECO:0007669"/>
    <property type="project" value="UniProtKB-UniRule"/>
</dbReference>
<organism evidence="12 13">
    <name type="scientific">Nannochloropsis gaditana</name>
    <dbReference type="NCBI Taxonomy" id="72520"/>
    <lineage>
        <taxon>Eukaryota</taxon>
        <taxon>Sar</taxon>
        <taxon>Stramenopiles</taxon>
        <taxon>Ochrophyta</taxon>
        <taxon>Eustigmatophyceae</taxon>
        <taxon>Eustigmatales</taxon>
        <taxon>Monodopsidaceae</taxon>
        <taxon>Nannochloropsis</taxon>
    </lineage>
</organism>
<dbReference type="Pfam" id="PF01189">
    <property type="entry name" value="Methyltr_RsmB-F"/>
    <property type="match status" value="1"/>
</dbReference>
<dbReference type="InterPro" id="IPR023273">
    <property type="entry name" value="RCMT_NOP2"/>
</dbReference>
<feature type="region of interest" description="Disordered" evidence="10">
    <location>
        <begin position="581"/>
        <end position="762"/>
    </location>
</feature>
<accession>W7T4V8</accession>
<dbReference type="Proteomes" id="UP000019335">
    <property type="component" value="Unassembled WGS sequence"/>
</dbReference>
<dbReference type="GO" id="GO:0070475">
    <property type="term" value="P:rRNA base methylation"/>
    <property type="evidence" value="ECO:0007669"/>
    <property type="project" value="TreeGrafter"/>
</dbReference>
<proteinExistence type="inferred from homology"/>
<gene>
    <name evidence="12" type="ORF">Naga_100012g60</name>
</gene>
<dbReference type="SUPFAM" id="SSF53335">
    <property type="entry name" value="S-adenosyl-L-methionine-dependent methyltransferases"/>
    <property type="match status" value="1"/>
</dbReference>
<dbReference type="Gene3D" id="3.30.70.1170">
    <property type="entry name" value="Sun protein, domain 3"/>
    <property type="match status" value="1"/>
</dbReference>
<name>W7T4V8_9STRA</name>
<feature type="compositionally biased region" description="Polar residues" evidence="10">
    <location>
        <begin position="647"/>
        <end position="671"/>
    </location>
</feature>
<dbReference type="InterPro" id="IPR018314">
    <property type="entry name" value="RsmB/NOL1/NOP2-like_CS"/>
</dbReference>
<dbReference type="GO" id="GO:0009383">
    <property type="term" value="F:rRNA (cytosine-C5-)-methyltransferase activity"/>
    <property type="evidence" value="ECO:0007669"/>
    <property type="project" value="TreeGrafter"/>
</dbReference>
<comment type="similarity">
    <text evidence="2 9">Belongs to the class I-like SAM-binding methyltransferase superfamily. RsmB/NOP family.</text>
</comment>
<keyword evidence="13" id="KW-1185">Reference proteome</keyword>
<feature type="compositionally biased region" description="Polar residues" evidence="10">
    <location>
        <begin position="125"/>
        <end position="142"/>
    </location>
</feature>
<reference evidence="12 13" key="1">
    <citation type="journal article" date="2014" name="Mol. Plant">
        <title>Chromosome Scale Genome Assembly and Transcriptome Profiling of Nannochloropsis gaditana in Nitrogen Depletion.</title>
        <authorList>
            <person name="Corteggiani Carpinelli E."/>
            <person name="Telatin A."/>
            <person name="Vitulo N."/>
            <person name="Forcato C."/>
            <person name="D'Angelo M."/>
            <person name="Schiavon R."/>
            <person name="Vezzi A."/>
            <person name="Giacometti G.M."/>
            <person name="Morosinotto T."/>
            <person name="Valle G."/>
        </authorList>
    </citation>
    <scope>NUCLEOTIDE SEQUENCE [LARGE SCALE GENOMIC DNA]</scope>
    <source>
        <strain evidence="12 13">B-31</strain>
    </source>
</reference>
<feature type="binding site" evidence="9">
    <location>
        <position position="402"/>
    </location>
    <ligand>
        <name>S-adenosyl-L-methionine</name>
        <dbReference type="ChEBI" id="CHEBI:59789"/>
    </ligand>
</feature>
<dbReference type="GO" id="GO:0005730">
    <property type="term" value="C:nucleolus"/>
    <property type="evidence" value="ECO:0007669"/>
    <property type="project" value="UniProtKB-SubCell"/>
</dbReference>
<evidence type="ECO:0000256" key="4">
    <source>
        <dbReference type="ARBA" id="ARBA00022603"/>
    </source>
</evidence>
<keyword evidence="3" id="KW-0690">Ribosome biogenesis</keyword>
<evidence type="ECO:0000256" key="1">
    <source>
        <dbReference type="ARBA" id="ARBA00004604"/>
    </source>
</evidence>
<feature type="compositionally biased region" description="Basic and acidic residues" evidence="10">
    <location>
        <begin position="31"/>
        <end position="50"/>
    </location>
</feature>
<feature type="compositionally biased region" description="Basic residues" evidence="10">
    <location>
        <begin position="749"/>
        <end position="762"/>
    </location>
</feature>
<sequence>MIKAEFSNSMGKKRAPSVQSGSPSSVSRAIRRNDGGDARATRRDTAERQRKLPLAPSTKPISNGRQHQLRGKKKGKETELESESEVEESEAEDEDAEEVGEEDEALEGSGSDEEELHAKDLGFTDDNQSWLKMKKSNTNGLLSSEDEVEEEEEEDEDDEEEEEGEGDEADDFMSGESEESGEEVADEEEDFEVGHEGDQDEEDEAGDEGGEGGPWPVAGLASGLKERIEEVVHILSDFRARRKAGVARAEYVRQLGRDLSEHHGYLPELTGMFLTMLGPAECVEFMAANDRPRPLVVRANTLKTRRKDLAQALLKRGVSLEPLAGGWSKVALKIIDSQVPVGATPEYLAGHYILQSASSMTPVMALAPQPHERVLDLSAAPGGKASYCAQLMKNTGLLVANDLKSERQKATIANLHRLGVRNAVVCSYDGRRLPSVMKGFDRALLDAPCSGLGIVARDQSVKVQRTLADVRKMSHLQRELLRAAVDCVDAGSKTGGVLVYSTCSVAVEENELVVDYILRARPNVRVVPTGLGDFGRPGFTRVAEHRFHPSLALTRRFYPHVHNMDGFFVCKLQKLTNALPGKNEEEERAEAKGKKRKQMRDGENVESRGNETRKGVQKVEKGEEEAPFRIKKKKKGSQPQGPVREIPQSTAETTVAESRVSGQATMSSGTNSERDGPLVEKDKHTRKTESKTPKASGEDVVKEGKKKSGQSKQEGGRHEVGGGRKVSNGERQKSEQKSGRPKESQGKPVGRKGKKAKGVMSS</sequence>
<feature type="binding site" evidence="9">
    <location>
        <position position="446"/>
    </location>
    <ligand>
        <name>S-adenosyl-L-methionine</name>
        <dbReference type="ChEBI" id="CHEBI:59789"/>
    </ligand>
</feature>
<dbReference type="PRINTS" id="PR02008">
    <property type="entry name" value="RCMTFAMILY"/>
</dbReference>
<comment type="caution">
    <text evidence="12">The sequence shown here is derived from an EMBL/GenBank/DDBJ whole genome shotgun (WGS) entry which is preliminary data.</text>
</comment>
<keyword evidence="7 9" id="KW-0694">RNA-binding</keyword>
<evidence type="ECO:0000256" key="7">
    <source>
        <dbReference type="ARBA" id="ARBA00022884"/>
    </source>
</evidence>
<dbReference type="InterPro" id="IPR011023">
    <property type="entry name" value="Nop2p"/>
</dbReference>
<dbReference type="NCBIfam" id="TIGR00446">
    <property type="entry name" value="nop2p"/>
    <property type="match status" value="1"/>
</dbReference>
<protein>
    <submittedName>
        <fullName evidence="12">Ribosomal rna methyltransferase nop2-like protein</fullName>
    </submittedName>
</protein>
<dbReference type="OrthoDB" id="427002at2759"/>
<comment type="subcellular location">
    <subcellularLocation>
        <location evidence="1">Nucleus</location>
        <location evidence="1">Nucleolus</location>
    </subcellularLocation>
</comment>
<feature type="compositionally biased region" description="Polar residues" evidence="10">
    <location>
        <begin position="1"/>
        <end position="10"/>
    </location>
</feature>
<dbReference type="InterPro" id="IPR001678">
    <property type="entry name" value="MeTrfase_RsmB-F_NOP2_dom"/>
</dbReference>
<evidence type="ECO:0000256" key="5">
    <source>
        <dbReference type="ARBA" id="ARBA00022679"/>
    </source>
</evidence>
<dbReference type="PROSITE" id="PS51686">
    <property type="entry name" value="SAM_MT_RSMB_NOP"/>
    <property type="match status" value="1"/>
</dbReference>
<dbReference type="PROSITE" id="PS01153">
    <property type="entry name" value="NOL1_NOP2_SUN"/>
    <property type="match status" value="1"/>
</dbReference>
<evidence type="ECO:0000256" key="3">
    <source>
        <dbReference type="ARBA" id="ARBA00022517"/>
    </source>
</evidence>
<dbReference type="Gene3D" id="3.40.50.150">
    <property type="entry name" value="Vaccinia Virus protein VP39"/>
    <property type="match status" value="1"/>
</dbReference>
<feature type="compositionally biased region" description="Acidic residues" evidence="10">
    <location>
        <begin position="80"/>
        <end position="115"/>
    </location>
</feature>